<reference evidence="2 3" key="1">
    <citation type="submission" date="2019-07" db="EMBL/GenBank/DDBJ databases">
        <title>Diversity of Bacteria from Kongsfjorden, Arctic.</title>
        <authorList>
            <person name="Yu Y."/>
        </authorList>
    </citation>
    <scope>NUCLEOTIDE SEQUENCE [LARGE SCALE GENOMIC DNA]</scope>
    <source>
        <strain evidence="2 3">SM1927</strain>
    </source>
</reference>
<accession>A0ABY3FDW1</accession>
<keyword evidence="1" id="KW-1133">Transmembrane helix</keyword>
<evidence type="ECO:0000313" key="2">
    <source>
        <dbReference type="EMBL" id="TVU82859.1"/>
    </source>
</evidence>
<dbReference type="RefSeq" id="WP_145238485.1">
    <property type="nucleotide sequence ID" value="NZ_VNFF01000010.1"/>
</dbReference>
<evidence type="ECO:0000313" key="3">
    <source>
        <dbReference type="Proteomes" id="UP000317938"/>
    </source>
</evidence>
<keyword evidence="3" id="KW-1185">Reference proteome</keyword>
<dbReference type="Proteomes" id="UP000317938">
    <property type="component" value="Unassembled WGS sequence"/>
</dbReference>
<name>A0ABY3FDW1_9GAMM</name>
<comment type="caution">
    <text evidence="2">The sequence shown here is derived from an EMBL/GenBank/DDBJ whole genome shotgun (WGS) entry which is preliminary data.</text>
</comment>
<gene>
    <name evidence="2" type="ORF">FQP85_11840</name>
</gene>
<organism evidence="2 3">
    <name type="scientific">Pseudoalteromonas neustonica</name>
    <dbReference type="NCBI Taxonomy" id="1840331"/>
    <lineage>
        <taxon>Bacteria</taxon>
        <taxon>Pseudomonadati</taxon>
        <taxon>Pseudomonadota</taxon>
        <taxon>Gammaproteobacteria</taxon>
        <taxon>Alteromonadales</taxon>
        <taxon>Pseudoalteromonadaceae</taxon>
        <taxon>Pseudoalteromonas</taxon>
    </lineage>
</organism>
<sequence length="86" mass="9708">MKLLSWILLILFILSYGSSALFCSGFVDIIEPNFGECFNSGVSYFDYFPKGQSPLEMLGVKLIAACLVISFVIGFIYHKFKVRKQP</sequence>
<proteinExistence type="predicted"/>
<keyword evidence="1" id="KW-0472">Membrane</keyword>
<dbReference type="EMBL" id="VNFF01000010">
    <property type="protein sequence ID" value="TVU82859.1"/>
    <property type="molecule type" value="Genomic_DNA"/>
</dbReference>
<evidence type="ECO:0000256" key="1">
    <source>
        <dbReference type="SAM" id="Phobius"/>
    </source>
</evidence>
<keyword evidence="1" id="KW-0812">Transmembrane</keyword>
<feature type="transmembrane region" description="Helical" evidence="1">
    <location>
        <begin position="58"/>
        <end position="77"/>
    </location>
</feature>
<protein>
    <submittedName>
        <fullName evidence="2">Uncharacterized protein</fullName>
    </submittedName>
</protein>